<dbReference type="EMBL" id="UINC01058108">
    <property type="protein sequence ID" value="SVB80002.1"/>
    <property type="molecule type" value="Genomic_DNA"/>
</dbReference>
<proteinExistence type="predicted"/>
<dbReference type="AlphaFoldDB" id="A0A382GYQ8"/>
<reference evidence="1" key="1">
    <citation type="submission" date="2018-05" db="EMBL/GenBank/DDBJ databases">
        <authorList>
            <person name="Lanie J.A."/>
            <person name="Ng W.-L."/>
            <person name="Kazmierczak K.M."/>
            <person name="Andrzejewski T.M."/>
            <person name="Davidsen T.M."/>
            <person name="Wayne K.J."/>
            <person name="Tettelin H."/>
            <person name="Glass J.I."/>
            <person name="Rusch D."/>
            <person name="Podicherti R."/>
            <person name="Tsui H.-C.T."/>
            <person name="Winkler M.E."/>
        </authorList>
    </citation>
    <scope>NUCLEOTIDE SEQUENCE</scope>
</reference>
<feature type="non-terminal residue" evidence="1">
    <location>
        <position position="76"/>
    </location>
</feature>
<name>A0A382GYQ8_9ZZZZ</name>
<organism evidence="1">
    <name type="scientific">marine metagenome</name>
    <dbReference type="NCBI Taxonomy" id="408172"/>
    <lineage>
        <taxon>unclassified sequences</taxon>
        <taxon>metagenomes</taxon>
        <taxon>ecological metagenomes</taxon>
    </lineage>
</organism>
<sequence>DPAGVGCPLVGPFPARSHWAHLHDALRGCCGTGSELGHAEKARRGEVLCAPLGGGLGCPGPDRRWRHGHRTSDRRL</sequence>
<accession>A0A382GYQ8</accession>
<feature type="non-terminal residue" evidence="1">
    <location>
        <position position="1"/>
    </location>
</feature>
<protein>
    <submittedName>
        <fullName evidence="1">Uncharacterized protein</fullName>
    </submittedName>
</protein>
<evidence type="ECO:0000313" key="1">
    <source>
        <dbReference type="EMBL" id="SVB80002.1"/>
    </source>
</evidence>
<gene>
    <name evidence="1" type="ORF">METZ01_LOCUS232856</name>
</gene>